<dbReference type="AlphaFoldDB" id="A0AAE2CMQ7"/>
<dbReference type="Proteomes" id="UP001293254">
    <property type="component" value="Unassembled WGS sequence"/>
</dbReference>
<comment type="caution">
    <text evidence="2">The sequence shown here is derived from an EMBL/GenBank/DDBJ whole genome shotgun (WGS) entry which is preliminary data.</text>
</comment>
<evidence type="ECO:0000256" key="1">
    <source>
        <dbReference type="SAM" id="MobiDB-lite"/>
    </source>
</evidence>
<sequence length="103" mass="11485">MGNLFLKMSCTRGVPYIVRTAVIWVSISRTVGISRAMRGIMLPHRKALRIYTGYSTRGGAVTRRTRVGNLGELLRQPKMGILSHSRPSSEGIQGERTLEWRAG</sequence>
<dbReference type="EMBL" id="JACGWO010000005">
    <property type="protein sequence ID" value="KAK4427877.1"/>
    <property type="molecule type" value="Genomic_DNA"/>
</dbReference>
<gene>
    <name evidence="2" type="ORF">Salat_1556700</name>
</gene>
<organism evidence="2 3">
    <name type="scientific">Sesamum alatum</name>
    <dbReference type="NCBI Taxonomy" id="300844"/>
    <lineage>
        <taxon>Eukaryota</taxon>
        <taxon>Viridiplantae</taxon>
        <taxon>Streptophyta</taxon>
        <taxon>Embryophyta</taxon>
        <taxon>Tracheophyta</taxon>
        <taxon>Spermatophyta</taxon>
        <taxon>Magnoliopsida</taxon>
        <taxon>eudicotyledons</taxon>
        <taxon>Gunneridae</taxon>
        <taxon>Pentapetalae</taxon>
        <taxon>asterids</taxon>
        <taxon>lamiids</taxon>
        <taxon>Lamiales</taxon>
        <taxon>Pedaliaceae</taxon>
        <taxon>Sesamum</taxon>
    </lineage>
</organism>
<reference evidence="2" key="2">
    <citation type="journal article" date="2024" name="Plant">
        <title>Genomic evolution and insights into agronomic trait innovations of Sesamum species.</title>
        <authorList>
            <person name="Miao H."/>
            <person name="Wang L."/>
            <person name="Qu L."/>
            <person name="Liu H."/>
            <person name="Sun Y."/>
            <person name="Le M."/>
            <person name="Wang Q."/>
            <person name="Wei S."/>
            <person name="Zheng Y."/>
            <person name="Lin W."/>
            <person name="Duan Y."/>
            <person name="Cao H."/>
            <person name="Xiong S."/>
            <person name="Wang X."/>
            <person name="Wei L."/>
            <person name="Li C."/>
            <person name="Ma Q."/>
            <person name="Ju M."/>
            <person name="Zhao R."/>
            <person name="Li G."/>
            <person name="Mu C."/>
            <person name="Tian Q."/>
            <person name="Mei H."/>
            <person name="Zhang T."/>
            <person name="Gao T."/>
            <person name="Zhang H."/>
        </authorList>
    </citation>
    <scope>NUCLEOTIDE SEQUENCE</scope>
    <source>
        <strain evidence="2">3651</strain>
    </source>
</reference>
<accession>A0AAE2CMQ7</accession>
<evidence type="ECO:0000313" key="3">
    <source>
        <dbReference type="Proteomes" id="UP001293254"/>
    </source>
</evidence>
<keyword evidence="3" id="KW-1185">Reference proteome</keyword>
<protein>
    <submittedName>
        <fullName evidence="2">Uncharacterized protein</fullName>
    </submittedName>
</protein>
<name>A0AAE2CMQ7_9LAMI</name>
<reference evidence="2" key="1">
    <citation type="submission" date="2020-06" db="EMBL/GenBank/DDBJ databases">
        <authorList>
            <person name="Li T."/>
            <person name="Hu X."/>
            <person name="Zhang T."/>
            <person name="Song X."/>
            <person name="Zhang H."/>
            <person name="Dai N."/>
            <person name="Sheng W."/>
            <person name="Hou X."/>
            <person name="Wei L."/>
        </authorList>
    </citation>
    <scope>NUCLEOTIDE SEQUENCE</scope>
    <source>
        <strain evidence="2">3651</strain>
        <tissue evidence="2">Leaf</tissue>
    </source>
</reference>
<evidence type="ECO:0000313" key="2">
    <source>
        <dbReference type="EMBL" id="KAK4427877.1"/>
    </source>
</evidence>
<proteinExistence type="predicted"/>
<feature type="region of interest" description="Disordered" evidence="1">
    <location>
        <begin position="82"/>
        <end position="103"/>
    </location>
</feature>